<name>D7E0E5_NOSA0</name>
<evidence type="ECO:0000313" key="2">
    <source>
        <dbReference type="Proteomes" id="UP000001511"/>
    </source>
</evidence>
<dbReference type="eggNOG" id="ENOG5033FBN">
    <property type="taxonomic scope" value="Bacteria"/>
</dbReference>
<evidence type="ECO:0000313" key="1">
    <source>
        <dbReference type="EMBL" id="ADI63054.1"/>
    </source>
</evidence>
<protein>
    <recommendedName>
        <fullName evidence="3">DUF4089 domain-containing protein</fullName>
    </recommendedName>
</protein>
<reference evidence="1 2" key="1">
    <citation type="journal article" date="2010" name="PLoS ONE">
        <title>Genome erosion in a nitrogen-fixing vertically transmitted endosymbiotic multicellular cyanobacterium.</title>
        <authorList>
            <person name="Ran L."/>
            <person name="Larsson J."/>
            <person name="Vigil-Stenman T."/>
            <person name="Nylander J.A."/>
            <person name="Ininbergs K."/>
            <person name="Zheng W.W."/>
            <person name="Lapidus A."/>
            <person name="Lowry S."/>
            <person name="Haselkorn R."/>
            <person name="Bergman B."/>
        </authorList>
    </citation>
    <scope>NUCLEOTIDE SEQUENCE [LARGE SCALE GENOMIC DNA]</scope>
    <source>
        <strain evidence="1 2">0708</strain>
    </source>
</reference>
<proteinExistence type="predicted"/>
<dbReference type="Pfam" id="PF13318">
    <property type="entry name" value="AtzG-like"/>
    <property type="match status" value="1"/>
</dbReference>
<organism evidence="1 2">
    <name type="scientific">Nostoc azollae (strain 0708)</name>
    <name type="common">Anabaena azollae (strain 0708)</name>
    <dbReference type="NCBI Taxonomy" id="551115"/>
    <lineage>
        <taxon>Bacteria</taxon>
        <taxon>Bacillati</taxon>
        <taxon>Cyanobacteriota</taxon>
        <taxon>Cyanophyceae</taxon>
        <taxon>Nostocales</taxon>
        <taxon>Nostocaceae</taxon>
        <taxon>Trichormus</taxon>
    </lineage>
</organism>
<dbReference type="HOGENOM" id="CLU_203091_0_0_3"/>
<gene>
    <name evidence="1" type="ordered locus">Aazo_0554</name>
</gene>
<dbReference type="KEGG" id="naz:Aazo_0554"/>
<accession>D7E0E5</accession>
<dbReference type="Proteomes" id="UP000001511">
    <property type="component" value="Chromosome"/>
</dbReference>
<dbReference type="EMBL" id="CP002059">
    <property type="protein sequence ID" value="ADI63054.1"/>
    <property type="molecule type" value="Genomic_DNA"/>
</dbReference>
<dbReference type="OrthoDB" id="532581at2"/>
<evidence type="ECO:0008006" key="3">
    <source>
        <dbReference type="Google" id="ProtNLM"/>
    </source>
</evidence>
<keyword evidence="2" id="KW-1185">Reference proteome</keyword>
<dbReference type="AlphaFoldDB" id="D7E0E5"/>
<dbReference type="InterPro" id="IPR025148">
    <property type="entry name" value="AtzG-like"/>
</dbReference>
<dbReference type="STRING" id="551115.Aazo_0554"/>
<dbReference type="RefSeq" id="WP_013190073.1">
    <property type="nucleotide sequence ID" value="NC_014248.1"/>
</dbReference>
<sequence>MNNQEIDIDEYIEQISLLLNLEIKDEYRNEMIADFEKLISIAKIVNNCPLPEEIEIAPVFEP</sequence>